<organism evidence="1 2">
    <name type="scientific">Candidatus Entotheonella gemina</name>
    <dbReference type="NCBI Taxonomy" id="1429439"/>
    <lineage>
        <taxon>Bacteria</taxon>
        <taxon>Pseudomonadati</taxon>
        <taxon>Nitrospinota/Tectimicrobiota group</taxon>
        <taxon>Candidatus Tectimicrobiota</taxon>
        <taxon>Candidatus Entotheonellia</taxon>
        <taxon>Candidatus Entotheonellales</taxon>
        <taxon>Candidatus Entotheonellaceae</taxon>
        <taxon>Candidatus Entotheonella</taxon>
    </lineage>
</organism>
<keyword evidence="2" id="KW-1185">Reference proteome</keyword>
<dbReference type="EMBL" id="AZHX01001097">
    <property type="protein sequence ID" value="ETX04866.1"/>
    <property type="molecule type" value="Genomic_DNA"/>
</dbReference>
<gene>
    <name evidence="1" type="ORF">ETSY2_26295</name>
</gene>
<dbReference type="Gene3D" id="3.40.50.720">
    <property type="entry name" value="NAD(P)-binding Rossmann-like Domain"/>
    <property type="match status" value="1"/>
</dbReference>
<reference evidence="1 2" key="1">
    <citation type="journal article" date="2014" name="Nature">
        <title>An environmental bacterial taxon with a large and distinct metabolic repertoire.</title>
        <authorList>
            <person name="Wilson M.C."/>
            <person name="Mori T."/>
            <person name="Ruckert C."/>
            <person name="Uria A.R."/>
            <person name="Helf M.J."/>
            <person name="Takada K."/>
            <person name="Gernert C."/>
            <person name="Steffens U.A."/>
            <person name="Heycke N."/>
            <person name="Schmitt S."/>
            <person name="Rinke C."/>
            <person name="Helfrich E.J."/>
            <person name="Brachmann A.O."/>
            <person name="Gurgui C."/>
            <person name="Wakimoto T."/>
            <person name="Kracht M."/>
            <person name="Crusemann M."/>
            <person name="Hentschel U."/>
            <person name="Abe I."/>
            <person name="Matsunaga S."/>
            <person name="Kalinowski J."/>
            <person name="Takeyama H."/>
            <person name="Piel J."/>
        </authorList>
    </citation>
    <scope>NUCLEOTIDE SEQUENCE [LARGE SCALE GENOMIC DNA]</scope>
    <source>
        <strain evidence="2">TSY2</strain>
    </source>
</reference>
<dbReference type="PRINTS" id="PR00081">
    <property type="entry name" value="GDHRDH"/>
</dbReference>
<dbReference type="InterPro" id="IPR002347">
    <property type="entry name" value="SDR_fam"/>
</dbReference>
<dbReference type="GO" id="GO:0016616">
    <property type="term" value="F:oxidoreductase activity, acting on the CH-OH group of donors, NAD or NADP as acceptor"/>
    <property type="evidence" value="ECO:0007669"/>
    <property type="project" value="TreeGrafter"/>
</dbReference>
<evidence type="ECO:0008006" key="3">
    <source>
        <dbReference type="Google" id="ProtNLM"/>
    </source>
</evidence>
<protein>
    <recommendedName>
        <fullName evidence="3">Short-chain dehydrogenase</fullName>
    </recommendedName>
</protein>
<dbReference type="Pfam" id="PF00106">
    <property type="entry name" value="adh_short"/>
    <property type="match status" value="1"/>
</dbReference>
<dbReference type="InterPro" id="IPR052184">
    <property type="entry name" value="SDR_enzymes"/>
</dbReference>
<name>W4M4L3_9BACT</name>
<dbReference type="CDD" id="cd05325">
    <property type="entry name" value="carb_red_sniffer_like_SDR_c"/>
    <property type="match status" value="1"/>
</dbReference>
<dbReference type="PANTHER" id="PTHR45458">
    <property type="entry name" value="SHORT-CHAIN DEHYDROGENASE/REDUCTASE SDR"/>
    <property type="match status" value="1"/>
</dbReference>
<dbReference type="InterPro" id="IPR036291">
    <property type="entry name" value="NAD(P)-bd_dom_sf"/>
</dbReference>
<accession>W4M4L3</accession>
<sequence>MPTAMIIGASRGIGLELARQYAAAGWRVHATTRTPAQPGKLGPLSGDINLHELEVRNAGHIAALAKAVASEGIDVFIHNAGVSNRRLSRDEVMQINAEAPIAVTQALLPAVERGAGKKIVLMTSQLGARYGSSRRLSTYGESKAVLNDMFRELAPAWGQAGLIAIVMHPGWVRTDMGGAAASLSVEESARGMRQVIDGLTPAHHGRFWTWDGREHAW</sequence>
<dbReference type="HOGENOM" id="CLU_010194_9_1_7"/>
<proteinExistence type="predicted"/>
<dbReference type="SUPFAM" id="SSF51735">
    <property type="entry name" value="NAD(P)-binding Rossmann-fold domains"/>
    <property type="match status" value="1"/>
</dbReference>
<evidence type="ECO:0000313" key="1">
    <source>
        <dbReference type="EMBL" id="ETX04866.1"/>
    </source>
</evidence>
<evidence type="ECO:0000313" key="2">
    <source>
        <dbReference type="Proteomes" id="UP000019140"/>
    </source>
</evidence>
<dbReference type="PANTHER" id="PTHR45458:SF1">
    <property type="entry name" value="SHORT CHAIN DEHYDROGENASE"/>
    <property type="match status" value="1"/>
</dbReference>
<dbReference type="Proteomes" id="UP000019140">
    <property type="component" value="Unassembled WGS sequence"/>
</dbReference>
<dbReference type="AlphaFoldDB" id="W4M4L3"/>
<comment type="caution">
    <text evidence="1">The sequence shown here is derived from an EMBL/GenBank/DDBJ whole genome shotgun (WGS) entry which is preliminary data.</text>
</comment>